<evidence type="ECO:0000313" key="3">
    <source>
        <dbReference type="Proteomes" id="UP001437460"/>
    </source>
</evidence>
<sequence length="391" mass="42656">MSNLLVWVLRGLLALCLQLRYPAARFQNEEPVRRDPSYAVYETYRYAYERYGYLFSYAEETGAGPAENRLWQGGSGNAGAVGGGQESTGADGRVQGGNGDLAGWNGLEDGSTGAGGSAGSAGTEAGQAGNGTALPAAALAQLQDYDYLMKHYFSVHASTTADRGLMKAEKLLGTDVGLTKNPEVPQILIYHTHASETYADYGPRNPDANVVGAGTYLAELLRQRGWNVIHDTTAYDRKEGTLERSRAYTYALEGIQGILQEHPTIEVILDLHRDGVSDSLRLVQDIGGKPTAQIMFFQGMSRTPEGEIAYLPNPYLQENLAFCFQMQLACGRYPGFTRKIYLKGLRYNLHLRGRSSLIEAGAQTSTKEEVWNAMDLLAEAVDAVLQPVVYE</sequence>
<organism evidence="2 3">
    <name type="scientific">Ventrimonas faecis</name>
    <dbReference type="NCBI Taxonomy" id="3133170"/>
    <lineage>
        <taxon>Bacteria</taxon>
        <taxon>Bacillati</taxon>
        <taxon>Bacillota</taxon>
        <taxon>Clostridia</taxon>
        <taxon>Lachnospirales</taxon>
        <taxon>Lachnospiraceae</taxon>
        <taxon>Ventrimonas</taxon>
    </lineage>
</organism>
<evidence type="ECO:0000313" key="2">
    <source>
        <dbReference type="EMBL" id="MEQ2563408.1"/>
    </source>
</evidence>
<feature type="compositionally biased region" description="Gly residues" evidence="1">
    <location>
        <begin position="73"/>
        <end position="86"/>
    </location>
</feature>
<dbReference type="InterPro" id="IPR010897">
    <property type="entry name" value="Spore_II_P"/>
</dbReference>
<accession>A0ABV1HN54</accession>
<dbReference type="EMBL" id="JBBMFJ010000018">
    <property type="protein sequence ID" value="MEQ2563408.1"/>
    <property type="molecule type" value="Genomic_DNA"/>
</dbReference>
<dbReference type="RefSeq" id="WP_349229554.1">
    <property type="nucleotide sequence ID" value="NZ_JBBMFJ010000018.1"/>
</dbReference>
<evidence type="ECO:0000256" key="1">
    <source>
        <dbReference type="SAM" id="MobiDB-lite"/>
    </source>
</evidence>
<feature type="region of interest" description="Disordered" evidence="1">
    <location>
        <begin position="68"/>
        <end position="127"/>
    </location>
</feature>
<protein>
    <submittedName>
        <fullName evidence="2">Stage II sporulation protein P</fullName>
    </submittedName>
</protein>
<comment type="caution">
    <text evidence="2">The sequence shown here is derived from an EMBL/GenBank/DDBJ whole genome shotgun (WGS) entry which is preliminary data.</text>
</comment>
<dbReference type="Proteomes" id="UP001437460">
    <property type="component" value="Unassembled WGS sequence"/>
</dbReference>
<dbReference type="Pfam" id="PF07454">
    <property type="entry name" value="SpoIIP"/>
    <property type="match status" value="1"/>
</dbReference>
<reference evidence="2 3" key="1">
    <citation type="submission" date="2024-03" db="EMBL/GenBank/DDBJ databases">
        <title>Human intestinal bacterial collection.</title>
        <authorList>
            <person name="Pauvert C."/>
            <person name="Hitch T.C.A."/>
            <person name="Clavel T."/>
        </authorList>
    </citation>
    <scope>NUCLEOTIDE SEQUENCE [LARGE SCALE GENOMIC DNA]</scope>
    <source>
        <strain evidence="2 3">CLA-AP-H27</strain>
    </source>
</reference>
<proteinExistence type="predicted"/>
<name>A0ABV1HN54_9FIRM</name>
<gene>
    <name evidence="2" type="ORF">WMO41_09610</name>
</gene>
<keyword evidence="3" id="KW-1185">Reference proteome</keyword>